<evidence type="ECO:0000313" key="2">
    <source>
        <dbReference type="Proteomes" id="UP000828941"/>
    </source>
</evidence>
<protein>
    <submittedName>
        <fullName evidence="1">Uncharacterized protein</fullName>
    </submittedName>
</protein>
<organism evidence="1 2">
    <name type="scientific">Bauhinia variegata</name>
    <name type="common">Purple orchid tree</name>
    <name type="synonym">Phanera variegata</name>
    <dbReference type="NCBI Taxonomy" id="167791"/>
    <lineage>
        <taxon>Eukaryota</taxon>
        <taxon>Viridiplantae</taxon>
        <taxon>Streptophyta</taxon>
        <taxon>Embryophyta</taxon>
        <taxon>Tracheophyta</taxon>
        <taxon>Spermatophyta</taxon>
        <taxon>Magnoliopsida</taxon>
        <taxon>eudicotyledons</taxon>
        <taxon>Gunneridae</taxon>
        <taxon>Pentapetalae</taxon>
        <taxon>rosids</taxon>
        <taxon>fabids</taxon>
        <taxon>Fabales</taxon>
        <taxon>Fabaceae</taxon>
        <taxon>Cercidoideae</taxon>
        <taxon>Cercideae</taxon>
        <taxon>Bauhiniinae</taxon>
        <taxon>Bauhinia</taxon>
    </lineage>
</organism>
<accession>A0ACB9PBL1</accession>
<gene>
    <name evidence="1" type="ORF">L6164_013199</name>
</gene>
<keyword evidence="2" id="KW-1185">Reference proteome</keyword>
<dbReference type="EMBL" id="CM039430">
    <property type="protein sequence ID" value="KAI4346120.1"/>
    <property type="molecule type" value="Genomic_DNA"/>
</dbReference>
<dbReference type="Proteomes" id="UP000828941">
    <property type="component" value="Chromosome 5"/>
</dbReference>
<reference evidence="1 2" key="1">
    <citation type="journal article" date="2022" name="DNA Res.">
        <title>Chromosomal-level genome assembly of the orchid tree Bauhinia variegata (Leguminosae; Cercidoideae) supports the allotetraploid origin hypothesis of Bauhinia.</title>
        <authorList>
            <person name="Zhong Y."/>
            <person name="Chen Y."/>
            <person name="Zheng D."/>
            <person name="Pang J."/>
            <person name="Liu Y."/>
            <person name="Luo S."/>
            <person name="Meng S."/>
            <person name="Qian L."/>
            <person name="Wei D."/>
            <person name="Dai S."/>
            <person name="Zhou R."/>
        </authorList>
    </citation>
    <scope>NUCLEOTIDE SEQUENCE [LARGE SCALE GENOMIC DNA]</scope>
    <source>
        <strain evidence="1">BV-YZ2020</strain>
    </source>
</reference>
<sequence length="348" mass="38750">MASENTVATNISSIKAFVEAINEHTTIPSNYYSFIDPRDGDEVDDTLAAFIPVIDYSLLTSMDSEMHAKGIQELGKACKEWGFFMVINHGISENLMESVLAATRQFFEMTDEEKQQFSDKGVLCPIRHGTSMNTKAEDVHFWRDYLKVFTHPQFCIPNVPAGFRETAFEYCKRVREVTGELYKGMSESLGLEANAIPNALGFGTDFQLLVANLYPPCPQPDAALGQPPHSDNGSLTFLIQNGIGGLQVHHKGKWVNVNPLSNSIMVNISDQLEIITNGIFKGVLHRAVLKNQVTRVSLAMVHGPSFDKLPELVKGGKQEFEGMNYKQYFLHHQGNKLVGKTNLDHARA</sequence>
<evidence type="ECO:0000313" key="1">
    <source>
        <dbReference type="EMBL" id="KAI4346120.1"/>
    </source>
</evidence>
<proteinExistence type="predicted"/>
<comment type="caution">
    <text evidence="1">The sequence shown here is derived from an EMBL/GenBank/DDBJ whole genome shotgun (WGS) entry which is preliminary data.</text>
</comment>
<name>A0ACB9PBL1_BAUVA</name>